<reference evidence="1" key="2">
    <citation type="journal article" date="2012" name="PLoS ONE">
        <title>A Deeply Branching Thermophilic Bacterium with an Ancient Acetyl-CoA Pathway Dominates a Subsurface Ecosystem.</title>
        <authorList>
            <person name="Takami H."/>
            <person name="Noguchi H."/>
            <person name="Takaki Y."/>
            <person name="Uchiyama I."/>
            <person name="Toyoda A."/>
            <person name="Nishi S."/>
            <person name="Chee G.-J."/>
            <person name="Arai W."/>
            <person name="Nunoura T."/>
            <person name="Itoh T."/>
            <person name="Hattori M."/>
            <person name="Takai K."/>
        </authorList>
    </citation>
    <scope>NUCLEOTIDE SEQUENCE</scope>
</reference>
<proteinExistence type="predicted"/>
<protein>
    <submittedName>
        <fullName evidence="1">Uncharacterized protein</fullName>
    </submittedName>
</protein>
<organism evidence="1">
    <name type="scientific">Acetithermum autotrophicum</name>
    <dbReference type="NCBI Taxonomy" id="1446466"/>
    <lineage>
        <taxon>Bacteria</taxon>
        <taxon>Candidatus Bipolaricaulota</taxon>
        <taxon>Candidatus Acetithermum</taxon>
    </lineage>
</organism>
<name>H5SQD8_ACEAU</name>
<gene>
    <name evidence="1" type="ORF">HGMM_OP1C069</name>
</gene>
<accession>H5SQD8</accession>
<dbReference type="AlphaFoldDB" id="H5SQD8"/>
<evidence type="ECO:0000313" key="1">
    <source>
        <dbReference type="EMBL" id="BAL58374.1"/>
    </source>
</evidence>
<dbReference type="EMBL" id="AP011800">
    <property type="protein sequence ID" value="BAL58374.1"/>
    <property type="molecule type" value="Genomic_DNA"/>
</dbReference>
<reference evidence="1" key="1">
    <citation type="journal article" date="2005" name="Environ. Microbiol.">
        <title>Genetic and functional properties of uncultivated thermophilic crenarchaeotes from a subsurface gold mine as revealed by analysis of genome fragments.</title>
        <authorList>
            <person name="Nunoura T."/>
            <person name="Hirayama H."/>
            <person name="Takami H."/>
            <person name="Oida H."/>
            <person name="Nishi S."/>
            <person name="Shimamura S."/>
            <person name="Suzuki Y."/>
            <person name="Inagaki F."/>
            <person name="Takai K."/>
            <person name="Nealson K.H."/>
            <person name="Horikoshi K."/>
        </authorList>
    </citation>
    <scope>NUCLEOTIDE SEQUENCE</scope>
</reference>
<sequence length="324" mass="34581">MARSELLLLNKEIKATPNIALKNPLLQRAGNAQNTMLNNVYKAMIEAESAGQMELAYALASAYLTNGLFNFFNRGVDNGLARLNSCLSGENVSLQISDPSSGKTTEFPVDCSKYKALRAVVALEVAPGAYSQFGPLIDIGCAQLFELATDGKNLGLKAGLKLAAARAYVRGVQIFAGVFAPCIEPGEGQSEADAFRAAAQQAKANNQQELFQEIVGLDYQEYNDGAGTPIAVYSSFSERRGLAKAIQGSSLVETLVADPDLGLAAYYDAGDAWANKPEAELRDLMVNGQTPAVRRAATRALLIQLGRAFDVQCLQSLANGQECK</sequence>